<dbReference type="InterPro" id="IPR027815">
    <property type="entry name" value="CSC1/OSCA1-like_cyt"/>
</dbReference>
<reference evidence="2" key="1">
    <citation type="submission" date="2018-11" db="EMBL/GenBank/DDBJ databases">
        <authorList>
            <consortium name="Pathogen Informatics"/>
        </authorList>
    </citation>
    <scope>NUCLEOTIDE SEQUENCE</scope>
</reference>
<organism evidence="2 3">
    <name type="scientific">Protopolystoma xenopodis</name>
    <dbReference type="NCBI Taxonomy" id="117903"/>
    <lineage>
        <taxon>Eukaryota</taxon>
        <taxon>Metazoa</taxon>
        <taxon>Spiralia</taxon>
        <taxon>Lophotrochozoa</taxon>
        <taxon>Platyhelminthes</taxon>
        <taxon>Monogenea</taxon>
        <taxon>Polyopisthocotylea</taxon>
        <taxon>Polystomatidea</taxon>
        <taxon>Polystomatidae</taxon>
        <taxon>Protopolystoma</taxon>
    </lineage>
</organism>
<sequence length="265" mass="29263">MAIFTDGADYDAGETFGNVTRPRFNFGNDHPDNGLRTREAAEIALNYSKHQYEKTGRLPLMIPRSCGWLCVRCIGTRSAKTNTNRPCNSSSCFGNHASCLCYCCCGFESEIEPKKLTDSTEQLPLPLQPSSTTLPPLYQVTASTTLDGDTSTFQCFELHNTNLDIPDSEPGLNDVENEEDDNVQNILTKDPDTLSCLTSVDKLPRVYSPHTASCCESCKPVDAIDFYSHEMNSLSHSLAIERSKAVQTQIGIVFVTFTKQEHAAL</sequence>
<feature type="domain" description="CSC1/OSCA1-like cytosolic" evidence="1">
    <location>
        <begin position="208"/>
        <end position="264"/>
    </location>
</feature>
<dbReference type="Proteomes" id="UP000784294">
    <property type="component" value="Unassembled WGS sequence"/>
</dbReference>
<evidence type="ECO:0000259" key="1">
    <source>
        <dbReference type="Pfam" id="PF14703"/>
    </source>
</evidence>
<dbReference type="EMBL" id="CAAALY010248680">
    <property type="protein sequence ID" value="VEL34916.1"/>
    <property type="molecule type" value="Genomic_DNA"/>
</dbReference>
<keyword evidence="3" id="KW-1185">Reference proteome</keyword>
<dbReference type="AlphaFoldDB" id="A0A448XEK1"/>
<evidence type="ECO:0000313" key="3">
    <source>
        <dbReference type="Proteomes" id="UP000784294"/>
    </source>
</evidence>
<comment type="caution">
    <text evidence="2">The sequence shown here is derived from an EMBL/GenBank/DDBJ whole genome shotgun (WGS) entry which is preliminary data.</text>
</comment>
<name>A0A448XEK1_9PLAT</name>
<evidence type="ECO:0000313" key="2">
    <source>
        <dbReference type="EMBL" id="VEL34916.1"/>
    </source>
</evidence>
<accession>A0A448XEK1</accession>
<gene>
    <name evidence="2" type="ORF">PXEA_LOCUS28356</name>
</gene>
<dbReference type="Pfam" id="PF14703">
    <property type="entry name" value="PHM7_cyt"/>
    <property type="match status" value="1"/>
</dbReference>
<proteinExistence type="predicted"/>
<protein>
    <recommendedName>
        <fullName evidence="1">CSC1/OSCA1-like cytosolic domain-containing protein</fullName>
    </recommendedName>
</protein>